<dbReference type="EMBL" id="CAJNDS010002639">
    <property type="protein sequence ID" value="CAE7553839.1"/>
    <property type="molecule type" value="Genomic_DNA"/>
</dbReference>
<protein>
    <submittedName>
        <fullName evidence="2">Uncharacterized protein</fullName>
    </submittedName>
</protein>
<dbReference type="AlphaFoldDB" id="A0A812U672"/>
<feature type="chain" id="PRO_5032934580" evidence="1">
    <location>
        <begin position="22"/>
        <end position="229"/>
    </location>
</feature>
<keyword evidence="1" id="KW-0732">Signal</keyword>
<organism evidence="2 3">
    <name type="scientific">Symbiodinium natans</name>
    <dbReference type="NCBI Taxonomy" id="878477"/>
    <lineage>
        <taxon>Eukaryota</taxon>
        <taxon>Sar</taxon>
        <taxon>Alveolata</taxon>
        <taxon>Dinophyceae</taxon>
        <taxon>Suessiales</taxon>
        <taxon>Symbiodiniaceae</taxon>
        <taxon>Symbiodinium</taxon>
    </lineage>
</organism>
<reference evidence="2" key="1">
    <citation type="submission" date="2021-02" db="EMBL/GenBank/DDBJ databases">
        <authorList>
            <person name="Dougan E. K."/>
            <person name="Rhodes N."/>
            <person name="Thang M."/>
            <person name="Chan C."/>
        </authorList>
    </citation>
    <scope>NUCLEOTIDE SEQUENCE</scope>
</reference>
<sequence length="229" mass="25519">MAYRGATLVALVILLRIRVWGYKVYANSTNEAIHATLSFCQVQTTAGSDTSCAKILEQYKCFATWESICPGVDHPLGVKYNRWTVAQFCQKGCEGKEGEPSGLRKVPLSEIGDNFHFPESGKEKITCLTKLVSQAEAAGDEKKEEIWRKLLKAEMALELEKIAEMDHYDKEDAAQVKVVGLEVAEEQVKEDFDQETNQVLEKVQLSDAEIQKYIAALEEASGPQSQSSH</sequence>
<dbReference type="Proteomes" id="UP000604046">
    <property type="component" value="Unassembled WGS sequence"/>
</dbReference>
<evidence type="ECO:0000313" key="2">
    <source>
        <dbReference type="EMBL" id="CAE7553839.1"/>
    </source>
</evidence>
<proteinExistence type="predicted"/>
<name>A0A812U672_9DINO</name>
<feature type="signal peptide" evidence="1">
    <location>
        <begin position="1"/>
        <end position="21"/>
    </location>
</feature>
<keyword evidence="3" id="KW-1185">Reference proteome</keyword>
<accession>A0A812U672</accession>
<gene>
    <name evidence="2" type="ORF">SNAT2548_LOCUS31104</name>
</gene>
<comment type="caution">
    <text evidence="2">The sequence shown here is derived from an EMBL/GenBank/DDBJ whole genome shotgun (WGS) entry which is preliminary data.</text>
</comment>
<evidence type="ECO:0000313" key="3">
    <source>
        <dbReference type="Proteomes" id="UP000604046"/>
    </source>
</evidence>
<evidence type="ECO:0000256" key="1">
    <source>
        <dbReference type="SAM" id="SignalP"/>
    </source>
</evidence>